<proteinExistence type="predicted"/>
<sequence>MFAMRLAALLYLLQLVAGDECEETPQFLQHSLQLDAQEVQAAHSKTSRSVKAKTSTFPGVETFNFFVNFHDVGDFATVINVITHQSKSCSQCGGFLFTCQEDGLTDDECQMRQPGVCTNDFGPHGCSSHTSLRILEEAISGEPMTKAINVSDLTSLKNLWPDSKRHDLLTRSAQSLSWLPLWWGPLRRILTTTVLRDPVKKLRSAYNRINETHPMPLKAFLKAQRDFVAGNASDQMPPLRKAVMSCCEYSFYLGNGDVNKSRRVLASQFDMVGIAELLPETMVSLGRLYGKTPAGMGTIARDALLEVPDAEDWDKEDQDMVEFITRKDRAVYEFAKELFERQSVSIWNNADVLKKQADLFEDARNTPWEPE</sequence>
<dbReference type="InterPro" id="IPR027417">
    <property type="entry name" value="P-loop_NTPase"/>
</dbReference>
<dbReference type="Proteomes" id="UP001642464">
    <property type="component" value="Unassembled WGS sequence"/>
</dbReference>
<reference evidence="1 2" key="1">
    <citation type="submission" date="2024-02" db="EMBL/GenBank/DDBJ databases">
        <authorList>
            <person name="Chen Y."/>
            <person name="Shah S."/>
            <person name="Dougan E. K."/>
            <person name="Thang M."/>
            <person name="Chan C."/>
        </authorList>
    </citation>
    <scope>NUCLEOTIDE SEQUENCE [LARGE SCALE GENOMIC DNA]</scope>
</reference>
<gene>
    <name evidence="1" type="ORF">SCF082_LOCUS44539</name>
</gene>
<comment type="caution">
    <text evidence="1">The sequence shown here is derived from an EMBL/GenBank/DDBJ whole genome shotgun (WGS) entry which is preliminary data.</text>
</comment>
<keyword evidence="2" id="KW-1185">Reference proteome</keyword>
<accession>A0ABP0R3N6</accession>
<dbReference type="EMBL" id="CAXAMM010040685">
    <property type="protein sequence ID" value="CAK9094789.1"/>
    <property type="molecule type" value="Genomic_DNA"/>
</dbReference>
<dbReference type="Gene3D" id="3.40.50.300">
    <property type="entry name" value="P-loop containing nucleotide triphosphate hydrolases"/>
    <property type="match status" value="1"/>
</dbReference>
<organism evidence="1 2">
    <name type="scientific">Durusdinium trenchii</name>
    <dbReference type="NCBI Taxonomy" id="1381693"/>
    <lineage>
        <taxon>Eukaryota</taxon>
        <taxon>Sar</taxon>
        <taxon>Alveolata</taxon>
        <taxon>Dinophyceae</taxon>
        <taxon>Suessiales</taxon>
        <taxon>Symbiodiniaceae</taxon>
        <taxon>Durusdinium</taxon>
    </lineage>
</organism>
<evidence type="ECO:0000313" key="1">
    <source>
        <dbReference type="EMBL" id="CAK9094789.1"/>
    </source>
</evidence>
<name>A0ABP0R3N6_9DINO</name>
<evidence type="ECO:0000313" key="2">
    <source>
        <dbReference type="Proteomes" id="UP001642464"/>
    </source>
</evidence>
<protein>
    <submittedName>
        <fullName evidence="1">Uncharacterized protein</fullName>
    </submittedName>
</protein>